<dbReference type="SUPFAM" id="SSF48613">
    <property type="entry name" value="Heme oxygenase-like"/>
    <property type="match status" value="1"/>
</dbReference>
<dbReference type="RefSeq" id="XP_025381759.1">
    <property type="nucleotide sequence ID" value="XM_025537281.1"/>
</dbReference>
<dbReference type="GO" id="GO:0046872">
    <property type="term" value="F:metal ion binding"/>
    <property type="evidence" value="ECO:0007669"/>
    <property type="project" value="UniProtKB-KW"/>
</dbReference>
<name>A0A317UKJ2_ASPEC</name>
<keyword evidence="4" id="KW-0560">Oxidoreductase</keyword>
<proteinExistence type="predicted"/>
<evidence type="ECO:0000313" key="5">
    <source>
        <dbReference type="Proteomes" id="UP000246171"/>
    </source>
</evidence>
<dbReference type="InterPro" id="IPR016084">
    <property type="entry name" value="Haem_Oase-like_multi-hlx"/>
</dbReference>
<reference evidence="4" key="1">
    <citation type="submission" date="2016-12" db="EMBL/GenBank/DDBJ databases">
        <title>The genomes of Aspergillus section Nigri reveals drivers in fungal speciation.</title>
        <authorList>
            <consortium name="DOE Joint Genome Institute"/>
            <person name="Vesth T.C."/>
            <person name="Nybo J."/>
            <person name="Theobald S."/>
            <person name="Brandl J."/>
            <person name="Frisvad J.C."/>
            <person name="Nielsen K.F."/>
            <person name="Lyhne E.K."/>
            <person name="Kogle M.E."/>
            <person name="Kuo A."/>
            <person name="Riley R."/>
            <person name="Clum A."/>
            <person name="Nolan M."/>
            <person name="Lipzen A."/>
            <person name="Salamov A."/>
            <person name="Henrissat B."/>
            <person name="Wiebenga A."/>
            <person name="De vries R.P."/>
            <person name="Grigoriev I.V."/>
            <person name="Mortensen U.H."/>
            <person name="Andersen M.R."/>
            <person name="Baker S.E."/>
        </authorList>
    </citation>
    <scope>NUCLEOTIDE SEQUENCE</scope>
    <source>
        <strain evidence="4">CBS 122712</strain>
    </source>
</reference>
<dbReference type="GO" id="GO:0006788">
    <property type="term" value="P:heme oxidation"/>
    <property type="evidence" value="ECO:0007669"/>
    <property type="project" value="InterPro"/>
</dbReference>
<dbReference type="PANTHER" id="PTHR10720">
    <property type="entry name" value="HEME OXYGENASE"/>
    <property type="match status" value="1"/>
</dbReference>
<dbReference type="CDD" id="cd19165">
    <property type="entry name" value="HemeO"/>
    <property type="match status" value="1"/>
</dbReference>
<evidence type="ECO:0000256" key="2">
    <source>
        <dbReference type="ARBA" id="ARBA00022723"/>
    </source>
</evidence>
<dbReference type="InterPro" id="IPR016053">
    <property type="entry name" value="Haem_Oase-like"/>
</dbReference>
<dbReference type="Pfam" id="PF01126">
    <property type="entry name" value="Heme_oxygenase"/>
    <property type="match status" value="1"/>
</dbReference>
<dbReference type="PANTHER" id="PTHR10720:SF0">
    <property type="entry name" value="HEME OXYGENASE"/>
    <property type="match status" value="1"/>
</dbReference>
<dbReference type="EMBL" id="MSFU01000071">
    <property type="protein sequence ID" value="PWY61658.1"/>
    <property type="molecule type" value="Genomic_DNA"/>
</dbReference>
<dbReference type="AlphaFoldDB" id="A0A317UKJ2"/>
<evidence type="ECO:0000313" key="4">
    <source>
        <dbReference type="EMBL" id="PWY61658.1"/>
    </source>
</evidence>
<keyword evidence="1" id="KW-0349">Heme</keyword>
<dbReference type="GO" id="GO:0004392">
    <property type="term" value="F:heme oxygenase (decyclizing) activity"/>
    <property type="evidence" value="ECO:0007669"/>
    <property type="project" value="InterPro"/>
</dbReference>
<protein>
    <submittedName>
        <fullName evidence="4">Heme-binding peroxidase</fullName>
    </submittedName>
</protein>
<accession>A0A317UKJ2</accession>
<organism evidence="4 5">
    <name type="scientific">Aspergillus eucalypticola (strain CBS 122712 / IBT 29274)</name>
    <dbReference type="NCBI Taxonomy" id="1448314"/>
    <lineage>
        <taxon>Eukaryota</taxon>
        <taxon>Fungi</taxon>
        <taxon>Dikarya</taxon>
        <taxon>Ascomycota</taxon>
        <taxon>Pezizomycotina</taxon>
        <taxon>Eurotiomycetes</taxon>
        <taxon>Eurotiomycetidae</taxon>
        <taxon>Eurotiales</taxon>
        <taxon>Aspergillaceae</taxon>
        <taxon>Aspergillus</taxon>
        <taxon>Aspergillus subgen. Circumdati</taxon>
    </lineage>
</organism>
<gene>
    <name evidence="4" type="ORF">BO83DRAFT_462167</name>
</gene>
<dbReference type="Gene3D" id="1.20.910.10">
    <property type="entry name" value="Heme oxygenase-like"/>
    <property type="match status" value="1"/>
</dbReference>
<dbReference type="VEuPathDB" id="FungiDB:BO83DRAFT_462167"/>
<dbReference type="GeneID" id="37059243"/>
<evidence type="ECO:0000256" key="1">
    <source>
        <dbReference type="ARBA" id="ARBA00022617"/>
    </source>
</evidence>
<dbReference type="Proteomes" id="UP000246171">
    <property type="component" value="Unassembled WGS sequence"/>
</dbReference>
<dbReference type="OrthoDB" id="652091at2759"/>
<dbReference type="GO" id="GO:0004601">
    <property type="term" value="F:peroxidase activity"/>
    <property type="evidence" value="ECO:0007669"/>
    <property type="project" value="UniProtKB-KW"/>
</dbReference>
<comment type="caution">
    <text evidence="4">The sequence shown here is derived from an EMBL/GenBank/DDBJ whole genome shotgun (WGS) entry which is preliminary data.</text>
</comment>
<keyword evidence="5" id="KW-1185">Reference proteome</keyword>
<dbReference type="InterPro" id="IPR002051">
    <property type="entry name" value="Haem_Oase"/>
</dbReference>
<keyword evidence="4" id="KW-0575">Peroxidase</keyword>
<evidence type="ECO:0000256" key="3">
    <source>
        <dbReference type="ARBA" id="ARBA00023004"/>
    </source>
</evidence>
<keyword evidence="3" id="KW-0408">Iron</keyword>
<keyword evidence="2" id="KW-0479">Metal-binding</keyword>
<sequence length="258" mass="29468">MTHADLPSRIREAIKEPHGKVNHLNTARIPLCLPPEARTPLLYTLGLLRYAEIYLGLEKVWLAEIGDPIHWIQGTSDNMDPNTSGRERIQTVLRLLYLPELLRTKRFEADFLALQSLDPNISSLGAGKVTAGSQFRQYIEEDLPTKPHLLVAYIWIMYQALFNGGRFIRMQLLKAGPEFWGLSARSMNTAALPVPLSFWHVDEEEVIKASFRSRLNMADKLLTETEREEIIQEAVEILRRCELITLQLDADVHVEMLA</sequence>